<sequence length="273" mass="28445">MQSDAAGATEAIKGTAAGVPFVALPPRDTGDPAPLLISWHFMDPPCTEAAMAAALPLADVPAWRVHLGLPMFGSRLPDGGFERIFALAAEDYVRRLFEPVVTRAVAELPAALTELRAQLPVTDAPLTLVGGSAGGAAVLLALAEAGLDVGAAVAISPVVQLAPVVAAGEREHGVTYAWTDTSRAVADRFDFVARAGELPDVPLLVVTGADDEVAFREPARLLCDRLGGRAQQVVVDDMAHGIAEPPGVEPAPQTPQAARVDAEVSAWLLRHLR</sequence>
<keyword evidence="3" id="KW-1185">Reference proteome</keyword>
<dbReference type="InterPro" id="IPR001375">
    <property type="entry name" value="Peptidase_S9_cat"/>
</dbReference>
<dbReference type="EMBL" id="PVNH01000007">
    <property type="protein sequence ID" value="PRX46701.1"/>
    <property type="molecule type" value="Genomic_DNA"/>
</dbReference>
<reference evidence="2 3" key="1">
    <citation type="submission" date="2018-03" db="EMBL/GenBank/DDBJ databases">
        <title>Genomic Encyclopedia of Type Strains, Phase III (KMG-III): the genomes of soil and plant-associated and newly described type strains.</title>
        <authorList>
            <person name="Whitman W."/>
        </authorList>
    </citation>
    <scope>NUCLEOTIDE SEQUENCE [LARGE SCALE GENOMIC DNA]</scope>
    <source>
        <strain evidence="2 3">CGMCC 4.7125</strain>
    </source>
</reference>
<gene>
    <name evidence="2" type="ORF">B0I33_107279</name>
</gene>
<evidence type="ECO:0000259" key="1">
    <source>
        <dbReference type="Pfam" id="PF00326"/>
    </source>
</evidence>
<dbReference type="SUPFAM" id="SSF53474">
    <property type="entry name" value="alpha/beta-Hydrolases"/>
    <property type="match status" value="1"/>
</dbReference>
<dbReference type="GO" id="GO:0008236">
    <property type="term" value="F:serine-type peptidase activity"/>
    <property type="evidence" value="ECO:0007669"/>
    <property type="project" value="InterPro"/>
</dbReference>
<dbReference type="RefSeq" id="WP_106180080.1">
    <property type="nucleotide sequence ID" value="NZ_PVNH01000007.1"/>
</dbReference>
<protein>
    <submittedName>
        <fullName evidence="2">Prolyl oligopeptidase family protein</fullName>
    </submittedName>
</protein>
<accession>A0A2T0LSQ4</accession>
<proteinExistence type="predicted"/>
<dbReference type="Proteomes" id="UP000238362">
    <property type="component" value="Unassembled WGS sequence"/>
</dbReference>
<evidence type="ECO:0000313" key="2">
    <source>
        <dbReference type="EMBL" id="PRX46701.1"/>
    </source>
</evidence>
<dbReference type="GO" id="GO:0006508">
    <property type="term" value="P:proteolysis"/>
    <property type="evidence" value="ECO:0007669"/>
    <property type="project" value="InterPro"/>
</dbReference>
<feature type="domain" description="Peptidase S9 prolyl oligopeptidase catalytic" evidence="1">
    <location>
        <begin position="107"/>
        <end position="245"/>
    </location>
</feature>
<evidence type="ECO:0000313" key="3">
    <source>
        <dbReference type="Proteomes" id="UP000238362"/>
    </source>
</evidence>
<dbReference type="Pfam" id="PF00326">
    <property type="entry name" value="Peptidase_S9"/>
    <property type="match status" value="1"/>
</dbReference>
<comment type="caution">
    <text evidence="2">The sequence shown here is derived from an EMBL/GenBank/DDBJ whole genome shotgun (WGS) entry which is preliminary data.</text>
</comment>
<dbReference type="InterPro" id="IPR029058">
    <property type="entry name" value="AB_hydrolase_fold"/>
</dbReference>
<name>A0A2T0LSQ4_9PSEU</name>
<dbReference type="OrthoDB" id="6059224at2"/>
<dbReference type="Gene3D" id="3.40.50.1820">
    <property type="entry name" value="alpha/beta hydrolase"/>
    <property type="match status" value="1"/>
</dbReference>
<dbReference type="AlphaFoldDB" id="A0A2T0LSQ4"/>
<organism evidence="2 3">
    <name type="scientific">Prauserella shujinwangii</name>
    <dbReference type="NCBI Taxonomy" id="1453103"/>
    <lineage>
        <taxon>Bacteria</taxon>
        <taxon>Bacillati</taxon>
        <taxon>Actinomycetota</taxon>
        <taxon>Actinomycetes</taxon>
        <taxon>Pseudonocardiales</taxon>
        <taxon>Pseudonocardiaceae</taxon>
        <taxon>Prauserella</taxon>
    </lineage>
</organism>